<dbReference type="AlphaFoldDB" id="A0A4Q2TWW2"/>
<keyword evidence="3" id="KW-1185">Reference proteome</keyword>
<accession>A0A4Q2TWW2</accession>
<gene>
    <name evidence="2" type="ORF">EUU22_02880</name>
</gene>
<evidence type="ECO:0000313" key="2">
    <source>
        <dbReference type="EMBL" id="RYC23673.1"/>
    </source>
</evidence>
<protein>
    <recommendedName>
        <fullName evidence="1">RiboL-PSP-HEPN domain-containing protein</fullName>
    </recommendedName>
</protein>
<proteinExistence type="predicted"/>
<dbReference type="OrthoDB" id="1069883at2"/>
<evidence type="ECO:0000259" key="1">
    <source>
        <dbReference type="Pfam" id="PF18735"/>
    </source>
</evidence>
<dbReference type="Proteomes" id="UP000291088">
    <property type="component" value="Unassembled WGS sequence"/>
</dbReference>
<dbReference type="RefSeq" id="WP_129330606.1">
    <property type="nucleotide sequence ID" value="NZ_SDVB01000102.1"/>
</dbReference>
<evidence type="ECO:0000313" key="3">
    <source>
        <dbReference type="Proteomes" id="UP000291088"/>
    </source>
</evidence>
<sequence length="167" mass="19005">MYLDVLQTADQYMQLIAESATAKPDQEERNKYVGFVAVTAVTFFEEAVKEIIKEFANKKHPILGNYVAVQYHKLNGRITIKDIKTEHIPKFGDKYKKRFESILSKVEEAKLRAGLGSVMSSYGNIVTWRHSFVHGGSVPSNATYEESVKCYQLGKDVLHCLNDSLRR</sequence>
<dbReference type="EMBL" id="SDVB01000102">
    <property type="protein sequence ID" value="RYC23673.1"/>
    <property type="molecule type" value="Genomic_DNA"/>
</dbReference>
<dbReference type="Pfam" id="PF18735">
    <property type="entry name" value="HEPN_RiboL-PSP"/>
    <property type="match status" value="1"/>
</dbReference>
<dbReference type="InterPro" id="IPR041519">
    <property type="entry name" value="HEPN_RiboL-PSP"/>
</dbReference>
<name>A0A4Q2TWW2_9HYPH</name>
<organism evidence="2 3">
    <name type="scientific">Ciceribacter ferrooxidans</name>
    <dbReference type="NCBI Taxonomy" id="2509717"/>
    <lineage>
        <taxon>Bacteria</taxon>
        <taxon>Pseudomonadati</taxon>
        <taxon>Pseudomonadota</taxon>
        <taxon>Alphaproteobacteria</taxon>
        <taxon>Hyphomicrobiales</taxon>
        <taxon>Rhizobiaceae</taxon>
        <taxon>Ciceribacter</taxon>
    </lineage>
</organism>
<comment type="caution">
    <text evidence="2">The sequence shown here is derived from an EMBL/GenBank/DDBJ whole genome shotgun (WGS) entry which is preliminary data.</text>
</comment>
<feature type="domain" description="RiboL-PSP-HEPN" evidence="1">
    <location>
        <begin position="21"/>
        <end position="165"/>
    </location>
</feature>
<reference evidence="2 3" key="1">
    <citation type="submission" date="2019-01" db="EMBL/GenBank/DDBJ databases">
        <authorList>
            <person name="Deng T."/>
        </authorList>
    </citation>
    <scope>NUCLEOTIDE SEQUENCE [LARGE SCALE GENOMIC DNA]</scope>
    <source>
        <strain evidence="2 3">F8825</strain>
    </source>
</reference>